<feature type="transmembrane region" description="Helical" evidence="5">
    <location>
        <begin position="307"/>
        <end position="325"/>
    </location>
</feature>
<evidence type="ECO:0000313" key="7">
    <source>
        <dbReference type="Proteomes" id="UP000193642"/>
    </source>
</evidence>
<keyword evidence="4 5" id="KW-0472">Membrane</keyword>
<feature type="transmembrane region" description="Helical" evidence="5">
    <location>
        <begin position="182"/>
        <end position="203"/>
    </location>
</feature>
<feature type="transmembrane region" description="Helical" evidence="5">
    <location>
        <begin position="55"/>
        <end position="75"/>
    </location>
</feature>
<comment type="caution">
    <text evidence="6">The sequence shown here is derived from an EMBL/GenBank/DDBJ whole genome shotgun (WGS) entry which is preliminary data.</text>
</comment>
<dbReference type="EMBL" id="MCGO01000035">
    <property type="protein sequence ID" value="ORY40508.1"/>
    <property type="molecule type" value="Genomic_DNA"/>
</dbReference>
<feature type="transmembrane region" description="Helical" evidence="5">
    <location>
        <begin position="87"/>
        <end position="109"/>
    </location>
</feature>
<gene>
    <name evidence="6" type="ORF">BCR33DRAFT_852810</name>
</gene>
<sequence length="450" mass="49050">MAPSPPVTGDMKVPLMKLNRMPDVIVLGFAFFFVFTGLSACVKMASTILPPSQVAFPELGSLYLSFAFFALFGAAPIVDKIGVRPAMFFASLTYCAFAFANVGALIHSGDANTQLGILLPSAILIGFGASILWASEGTYLMRCATKQTIGRYSGVFFAIYCGSAAFSPLFTALMLQANVDKITAFGLLGGFSVLGSCILIYIWSRPDPSNPDVEPTSQSEKSKTPLFLQSAQIIFSPKMLLVSVLVYFYTWEFAFINACIPLFIKTSDSTLDLRNKLYLSALFGVVIIFTCLFIGKITDRVQSPWKMMLGNSVIYLTCFLAMGLHPDPMNNYPLLCCVNILWAIAEAVTVNQLYKIIGGLFAANPTAYSSFKFHQSLGQSIAYFSSGRMLTAEKIPDVKIWMPLLGGFMVVACICTWIVTKDISWAPPSGKKDTVVLDEVKEGDSLMTAK</sequence>
<dbReference type="InterPro" id="IPR011701">
    <property type="entry name" value="MFS"/>
</dbReference>
<dbReference type="SUPFAM" id="SSF103473">
    <property type="entry name" value="MFS general substrate transporter"/>
    <property type="match status" value="1"/>
</dbReference>
<evidence type="ECO:0000256" key="1">
    <source>
        <dbReference type="ARBA" id="ARBA00004141"/>
    </source>
</evidence>
<evidence type="ECO:0000256" key="3">
    <source>
        <dbReference type="ARBA" id="ARBA00022989"/>
    </source>
</evidence>
<evidence type="ECO:0000256" key="2">
    <source>
        <dbReference type="ARBA" id="ARBA00022692"/>
    </source>
</evidence>
<dbReference type="AlphaFoldDB" id="A0A1Y2C0F0"/>
<reference evidence="6 7" key="1">
    <citation type="submission" date="2016-07" db="EMBL/GenBank/DDBJ databases">
        <title>Pervasive Adenine N6-methylation of Active Genes in Fungi.</title>
        <authorList>
            <consortium name="DOE Joint Genome Institute"/>
            <person name="Mondo S.J."/>
            <person name="Dannebaum R.O."/>
            <person name="Kuo R.C."/>
            <person name="Labutti K."/>
            <person name="Haridas S."/>
            <person name="Kuo A."/>
            <person name="Salamov A."/>
            <person name="Ahrendt S.R."/>
            <person name="Lipzen A."/>
            <person name="Sullivan W."/>
            <person name="Andreopoulos W.B."/>
            <person name="Clum A."/>
            <person name="Lindquist E."/>
            <person name="Daum C."/>
            <person name="Ramamoorthy G.K."/>
            <person name="Gryganskyi A."/>
            <person name="Culley D."/>
            <person name="Magnuson J.K."/>
            <person name="James T.Y."/>
            <person name="O'Malley M.A."/>
            <person name="Stajich J.E."/>
            <person name="Spatafora J.W."/>
            <person name="Visel A."/>
            <person name="Grigoriev I.V."/>
        </authorList>
    </citation>
    <scope>NUCLEOTIDE SEQUENCE [LARGE SCALE GENOMIC DNA]</scope>
    <source>
        <strain evidence="6 7">JEL800</strain>
    </source>
</reference>
<dbReference type="GO" id="GO:0022857">
    <property type="term" value="F:transmembrane transporter activity"/>
    <property type="evidence" value="ECO:0007669"/>
    <property type="project" value="InterPro"/>
</dbReference>
<evidence type="ECO:0000256" key="5">
    <source>
        <dbReference type="SAM" id="Phobius"/>
    </source>
</evidence>
<dbReference type="Proteomes" id="UP000193642">
    <property type="component" value="Unassembled WGS sequence"/>
</dbReference>
<proteinExistence type="predicted"/>
<dbReference type="Gene3D" id="1.20.1250.20">
    <property type="entry name" value="MFS general substrate transporter like domains"/>
    <property type="match status" value="1"/>
</dbReference>
<comment type="subcellular location">
    <subcellularLocation>
        <location evidence="1">Membrane</location>
        <topology evidence="1">Multi-pass membrane protein</topology>
    </subcellularLocation>
</comment>
<protein>
    <submittedName>
        <fullName evidence="6">MFS general substrate transporter</fullName>
    </submittedName>
</protein>
<organism evidence="6 7">
    <name type="scientific">Rhizoclosmatium globosum</name>
    <dbReference type="NCBI Taxonomy" id="329046"/>
    <lineage>
        <taxon>Eukaryota</taxon>
        <taxon>Fungi</taxon>
        <taxon>Fungi incertae sedis</taxon>
        <taxon>Chytridiomycota</taxon>
        <taxon>Chytridiomycota incertae sedis</taxon>
        <taxon>Chytridiomycetes</taxon>
        <taxon>Chytridiales</taxon>
        <taxon>Chytriomycetaceae</taxon>
        <taxon>Rhizoclosmatium</taxon>
    </lineage>
</organism>
<dbReference type="Pfam" id="PF07690">
    <property type="entry name" value="MFS_1"/>
    <property type="match status" value="1"/>
</dbReference>
<evidence type="ECO:0000256" key="4">
    <source>
        <dbReference type="ARBA" id="ARBA00023136"/>
    </source>
</evidence>
<dbReference type="OrthoDB" id="196103at2759"/>
<dbReference type="GO" id="GO:0016020">
    <property type="term" value="C:membrane"/>
    <property type="evidence" value="ECO:0007669"/>
    <property type="project" value="UniProtKB-SubCell"/>
</dbReference>
<accession>A0A1Y2C0F0</accession>
<keyword evidence="7" id="KW-1185">Reference proteome</keyword>
<dbReference type="PANTHER" id="PTHR23294:SF0">
    <property type="entry name" value="UNC93-LIKE PROTEIN MFSD11"/>
    <property type="match status" value="1"/>
</dbReference>
<name>A0A1Y2C0F0_9FUNG</name>
<feature type="transmembrane region" description="Helical" evidence="5">
    <location>
        <begin position="239"/>
        <end position="264"/>
    </location>
</feature>
<feature type="transmembrane region" description="Helical" evidence="5">
    <location>
        <begin position="115"/>
        <end position="134"/>
    </location>
</feature>
<feature type="transmembrane region" description="Helical" evidence="5">
    <location>
        <begin position="400"/>
        <end position="419"/>
    </location>
</feature>
<keyword evidence="2 5" id="KW-0812">Transmembrane</keyword>
<dbReference type="InterPro" id="IPR036259">
    <property type="entry name" value="MFS_trans_sf"/>
</dbReference>
<feature type="transmembrane region" description="Helical" evidence="5">
    <location>
        <begin position="155"/>
        <end position="176"/>
    </location>
</feature>
<feature type="transmembrane region" description="Helical" evidence="5">
    <location>
        <begin position="276"/>
        <end position="295"/>
    </location>
</feature>
<dbReference type="InterPro" id="IPR051617">
    <property type="entry name" value="UNC-93-like_regulator"/>
</dbReference>
<dbReference type="PANTHER" id="PTHR23294">
    <property type="entry name" value="ET TRANSLATION PRODUCT-RELATED"/>
    <property type="match status" value="1"/>
</dbReference>
<keyword evidence="3 5" id="KW-1133">Transmembrane helix</keyword>
<evidence type="ECO:0000313" key="6">
    <source>
        <dbReference type="EMBL" id="ORY40508.1"/>
    </source>
</evidence>